<dbReference type="AlphaFoldDB" id="A0AAW7JJI4"/>
<dbReference type="Proteomes" id="UP001167831">
    <property type="component" value="Unassembled WGS sequence"/>
</dbReference>
<dbReference type="EMBL" id="JAUEIE010000002">
    <property type="protein sequence ID" value="MDN0022099.1"/>
    <property type="molecule type" value="Genomic_DNA"/>
</dbReference>
<evidence type="ECO:0000313" key="2">
    <source>
        <dbReference type="EMBL" id="MDN0024508.1"/>
    </source>
</evidence>
<sequence>MVNLFYITASLLPLFRVAAHRAMRFVGGGTGERAASDDDKIQEIWRGVMGYFVYLYKIGFGSAMPK</sequence>
<reference evidence="2" key="2">
    <citation type="submission" date="2023-08" db="EMBL/GenBank/DDBJ databases">
        <title>Identification and characterization of horizontal gene transfer across gut microbiota members of farm animals based on homology search.</title>
        <authorList>
            <person name="Schwarzerova J."/>
            <person name="Nykrynova M."/>
            <person name="Jureckova K."/>
            <person name="Cejkova D."/>
            <person name="Rychlik I."/>
        </authorList>
    </citation>
    <scope>NUCLEOTIDE SEQUENCE</scope>
    <source>
        <strain evidence="2">ET15</strain>
        <strain evidence="1">ET37</strain>
    </source>
</reference>
<dbReference type="Proteomes" id="UP001168478">
    <property type="component" value="Unassembled WGS sequence"/>
</dbReference>
<protein>
    <submittedName>
        <fullName evidence="2">Uncharacterized protein</fullName>
    </submittedName>
</protein>
<comment type="caution">
    <text evidence="2">The sequence shown here is derived from an EMBL/GenBank/DDBJ whole genome shotgun (WGS) entry which is preliminary data.</text>
</comment>
<keyword evidence="3" id="KW-1185">Reference proteome</keyword>
<evidence type="ECO:0000313" key="4">
    <source>
        <dbReference type="Proteomes" id="UP001168478"/>
    </source>
</evidence>
<dbReference type="RefSeq" id="WP_289824757.1">
    <property type="nucleotide sequence ID" value="NZ_JAUEIE010000002.1"/>
</dbReference>
<gene>
    <name evidence="1" type="ORF">QVN81_03545</name>
    <name evidence="2" type="ORF">QVN84_03055</name>
</gene>
<organism evidence="2 4">
    <name type="scientific">Leyella lascolaii</name>
    <dbReference type="NCBI Taxonomy" id="1776379"/>
    <lineage>
        <taxon>Bacteria</taxon>
        <taxon>Pseudomonadati</taxon>
        <taxon>Bacteroidota</taxon>
        <taxon>Bacteroidia</taxon>
        <taxon>Bacteroidales</taxon>
        <taxon>Prevotellaceae</taxon>
        <taxon>Leyella</taxon>
    </lineage>
</organism>
<evidence type="ECO:0000313" key="1">
    <source>
        <dbReference type="EMBL" id="MDN0022099.1"/>
    </source>
</evidence>
<dbReference type="EMBL" id="JAUEIF010000002">
    <property type="protein sequence ID" value="MDN0024508.1"/>
    <property type="molecule type" value="Genomic_DNA"/>
</dbReference>
<accession>A0AAW7JJI4</accession>
<proteinExistence type="predicted"/>
<evidence type="ECO:0000313" key="3">
    <source>
        <dbReference type="Proteomes" id="UP001167831"/>
    </source>
</evidence>
<name>A0AAW7JJI4_9BACT</name>
<reference evidence="2" key="1">
    <citation type="submission" date="2023-06" db="EMBL/GenBank/DDBJ databases">
        <authorList>
            <person name="Zeman M."/>
            <person name="Kubasova T."/>
            <person name="Jahodarova E."/>
            <person name="Nykrynova M."/>
            <person name="Rychlik I."/>
        </authorList>
    </citation>
    <scope>NUCLEOTIDE SEQUENCE</scope>
    <source>
        <strain evidence="2">ET15</strain>
        <strain evidence="1">ET37</strain>
    </source>
</reference>